<feature type="region of interest" description="Disordered" evidence="2">
    <location>
        <begin position="406"/>
        <end position="460"/>
    </location>
</feature>
<dbReference type="OrthoDB" id="3438840at2759"/>
<evidence type="ECO:0000313" key="4">
    <source>
        <dbReference type="Proteomes" id="UP000799302"/>
    </source>
</evidence>
<feature type="region of interest" description="Disordered" evidence="2">
    <location>
        <begin position="355"/>
        <end position="386"/>
    </location>
</feature>
<sequence length="810" mass="88883">MAIDVYDELPPSPTLTNPDMILPSRTRDSILFMSPAAIVANAQQQHYYSTQTLHQPSQSVLTLTDQAKYHGAPVSPAPTSPSILVRPSSPVALDESDTTPTRKLYATGALSSSPTLRMLGHDNNGSEWPLKVRRLSANSNTSSSVRSEELERWAANKASMAAADVDESAMALDEEDDQFLQTSQSHSDNKDGNKRDDIDDDFLSRRAEIILANAKKRLNMMEGNLKGARYSLSSGSISNRLSYASSRPRQSMAGKARTAPGHSRAASEASMPSPVPSLPAPLPPNNMPKRSSSALGSFAGPGGLSVLDRVVLNSLRGAKSHEAMRESQESMRENRLKNWIMDDRTPSPTEMVRSASNMEHRSSMISITQRTSPTPSEMRRPVSQASSIRAQMNELRDRISNIKERTKEGNKRASVLTLRTPSPYGNGEQYAGSFKSPTTSESTARDMTPEGSPGAPEQHFADAESRLDAAEYEESHYDDAEETLDDLEDELQNGPSNGLGISQYPRSYSNGVIEEEPEDFEGASETGQTEYFDADVVAERHEDRVDAFDYENFFLHSAMGSYTRDTRRGSYSSESSVETTRPAGSPLRSTQDTYSEDGFLEDENSSSEDEPFYSHERSQSRSTINTFQTALDGDESYQPALSELDEVDTDGEEAEAVLEDNAGLDIVTSSGLDIITGPKLSSINQHQQLQFMNPRYSLISPRSSVILPAPPTYLPSPPLSNAAAQLLSTKDRPSSALLSSFIGLDSLIASPETIQRDRAVVESVVTALQRCCLELQRAHNDKRDLLRTKLLDAQRILLEGLEEAEYSPIQ</sequence>
<feature type="coiled-coil region" evidence="1">
    <location>
        <begin position="470"/>
        <end position="497"/>
    </location>
</feature>
<feature type="compositionally biased region" description="Acidic residues" evidence="2">
    <location>
        <begin position="594"/>
        <end position="611"/>
    </location>
</feature>
<feature type="compositionally biased region" description="Polar residues" evidence="2">
    <location>
        <begin position="363"/>
        <end position="375"/>
    </location>
</feature>
<proteinExistence type="predicted"/>
<dbReference type="AlphaFoldDB" id="A0A6A6U772"/>
<organism evidence="3 4">
    <name type="scientific">Microthyrium microscopicum</name>
    <dbReference type="NCBI Taxonomy" id="703497"/>
    <lineage>
        <taxon>Eukaryota</taxon>
        <taxon>Fungi</taxon>
        <taxon>Dikarya</taxon>
        <taxon>Ascomycota</taxon>
        <taxon>Pezizomycotina</taxon>
        <taxon>Dothideomycetes</taxon>
        <taxon>Dothideomycetes incertae sedis</taxon>
        <taxon>Microthyriales</taxon>
        <taxon>Microthyriaceae</taxon>
        <taxon>Microthyrium</taxon>
    </lineage>
</organism>
<protein>
    <submittedName>
        <fullName evidence="3">Uncharacterized protein</fullName>
    </submittedName>
</protein>
<evidence type="ECO:0000313" key="3">
    <source>
        <dbReference type="EMBL" id="KAF2668099.1"/>
    </source>
</evidence>
<feature type="compositionally biased region" description="Basic and acidic residues" evidence="2">
    <location>
        <begin position="187"/>
        <end position="198"/>
    </location>
</feature>
<feature type="region of interest" description="Disordered" evidence="2">
    <location>
        <begin position="563"/>
        <end position="623"/>
    </location>
</feature>
<reference evidence="3" key="1">
    <citation type="journal article" date="2020" name="Stud. Mycol.">
        <title>101 Dothideomycetes genomes: a test case for predicting lifestyles and emergence of pathogens.</title>
        <authorList>
            <person name="Haridas S."/>
            <person name="Albert R."/>
            <person name="Binder M."/>
            <person name="Bloem J."/>
            <person name="Labutti K."/>
            <person name="Salamov A."/>
            <person name="Andreopoulos B."/>
            <person name="Baker S."/>
            <person name="Barry K."/>
            <person name="Bills G."/>
            <person name="Bluhm B."/>
            <person name="Cannon C."/>
            <person name="Castanera R."/>
            <person name="Culley D."/>
            <person name="Daum C."/>
            <person name="Ezra D."/>
            <person name="Gonzalez J."/>
            <person name="Henrissat B."/>
            <person name="Kuo A."/>
            <person name="Liang C."/>
            <person name="Lipzen A."/>
            <person name="Lutzoni F."/>
            <person name="Magnuson J."/>
            <person name="Mondo S."/>
            <person name="Nolan M."/>
            <person name="Ohm R."/>
            <person name="Pangilinan J."/>
            <person name="Park H.-J."/>
            <person name="Ramirez L."/>
            <person name="Alfaro M."/>
            <person name="Sun H."/>
            <person name="Tritt A."/>
            <person name="Yoshinaga Y."/>
            <person name="Zwiers L.-H."/>
            <person name="Turgeon B."/>
            <person name="Goodwin S."/>
            <person name="Spatafora J."/>
            <person name="Crous P."/>
            <person name="Grigoriev I."/>
        </authorList>
    </citation>
    <scope>NUCLEOTIDE SEQUENCE</scope>
    <source>
        <strain evidence="3">CBS 115976</strain>
    </source>
</reference>
<feature type="region of interest" description="Disordered" evidence="2">
    <location>
        <begin position="242"/>
        <end position="295"/>
    </location>
</feature>
<keyword evidence="4" id="KW-1185">Reference proteome</keyword>
<keyword evidence="1" id="KW-0175">Coiled coil</keyword>
<evidence type="ECO:0000256" key="2">
    <source>
        <dbReference type="SAM" id="MobiDB-lite"/>
    </source>
</evidence>
<feature type="compositionally biased region" description="Polar residues" evidence="2">
    <location>
        <begin position="569"/>
        <end position="579"/>
    </location>
</feature>
<evidence type="ECO:0000256" key="1">
    <source>
        <dbReference type="SAM" id="Coils"/>
    </source>
</evidence>
<feature type="region of interest" description="Disordered" evidence="2">
    <location>
        <begin position="176"/>
        <end position="198"/>
    </location>
</feature>
<dbReference type="EMBL" id="MU004237">
    <property type="protein sequence ID" value="KAF2668099.1"/>
    <property type="molecule type" value="Genomic_DNA"/>
</dbReference>
<name>A0A6A6U772_9PEZI</name>
<dbReference type="Proteomes" id="UP000799302">
    <property type="component" value="Unassembled WGS sequence"/>
</dbReference>
<feature type="compositionally biased region" description="Pro residues" evidence="2">
    <location>
        <begin position="273"/>
        <end position="286"/>
    </location>
</feature>
<accession>A0A6A6U772</accession>
<feature type="region of interest" description="Disordered" evidence="2">
    <location>
        <begin position="1"/>
        <end position="20"/>
    </location>
</feature>
<gene>
    <name evidence="3" type="ORF">BT63DRAFT_309434</name>
</gene>